<feature type="compositionally biased region" description="Low complexity" evidence="1">
    <location>
        <begin position="26"/>
        <end position="63"/>
    </location>
</feature>
<proteinExistence type="predicted"/>
<dbReference type="RefSeq" id="WP_337714572.1">
    <property type="nucleotide sequence ID" value="NZ_JBBEGL010000004.1"/>
</dbReference>
<name>A0ABU8N6W0_9PSEU</name>
<keyword evidence="3" id="KW-1185">Reference proteome</keyword>
<accession>A0ABU8N6W0</accession>
<evidence type="ECO:0000313" key="3">
    <source>
        <dbReference type="Proteomes" id="UP001370100"/>
    </source>
</evidence>
<evidence type="ECO:0000256" key="1">
    <source>
        <dbReference type="SAM" id="MobiDB-lite"/>
    </source>
</evidence>
<dbReference type="Proteomes" id="UP001370100">
    <property type="component" value="Unassembled WGS sequence"/>
</dbReference>
<dbReference type="EMBL" id="JBBEGL010000004">
    <property type="protein sequence ID" value="MEJ2888081.1"/>
    <property type="molecule type" value="Genomic_DNA"/>
</dbReference>
<feature type="compositionally biased region" description="Pro residues" evidence="1">
    <location>
        <begin position="64"/>
        <end position="91"/>
    </location>
</feature>
<gene>
    <name evidence="2" type="ORF">WCD41_16585</name>
</gene>
<comment type="caution">
    <text evidence="2">The sequence shown here is derived from an EMBL/GenBank/DDBJ whole genome shotgun (WGS) entry which is preliminary data.</text>
</comment>
<reference evidence="2 3" key="1">
    <citation type="submission" date="2024-03" db="EMBL/GenBank/DDBJ databases">
        <title>Actinomycetospora sp. OC33-EN06, a novel actinomycete isolated from wild orchid (Aerides multiflora).</title>
        <authorList>
            <person name="Suriyachadkun C."/>
        </authorList>
    </citation>
    <scope>NUCLEOTIDE SEQUENCE [LARGE SCALE GENOMIC DNA]</scope>
    <source>
        <strain evidence="2 3">OC33-EN06</strain>
    </source>
</reference>
<feature type="region of interest" description="Disordered" evidence="1">
    <location>
        <begin position="1"/>
        <end position="118"/>
    </location>
</feature>
<protein>
    <submittedName>
        <fullName evidence="2">Uncharacterized protein</fullName>
    </submittedName>
</protein>
<organism evidence="2 3">
    <name type="scientific">Actinomycetospora aeridis</name>
    <dbReference type="NCBI Taxonomy" id="3129231"/>
    <lineage>
        <taxon>Bacteria</taxon>
        <taxon>Bacillati</taxon>
        <taxon>Actinomycetota</taxon>
        <taxon>Actinomycetes</taxon>
        <taxon>Pseudonocardiales</taxon>
        <taxon>Pseudonocardiaceae</taxon>
        <taxon>Actinomycetospora</taxon>
    </lineage>
</organism>
<sequence>MPWPVAADPDAVTTTLGGPPRHRGTETATTLLPGAPAAPTAHVPGLRAVPPAAPRPSSGASALAPPPTVPPPPVAPVAPVPARPAGGPPRRAPIRRERVPGTPVAESRPVWGPPQPAR</sequence>
<evidence type="ECO:0000313" key="2">
    <source>
        <dbReference type="EMBL" id="MEJ2888081.1"/>
    </source>
</evidence>